<sequence>MEHPITLCIADLGCSSSEQNCLSGLAYGLIEAIDKARRELGHGGPQEYHICLNDLPGNDFNTVFTSVTSFKDRLKQQLGDDYGHCFVNGVPGSFYGLRYIEEEKLNTFNVPIYTPSPSELEYLVAKEGSFALNEVYTFNVISWDPNDDHKIGSSIDKTNREDNMNLQALCMRAVVGSLISSHFGEAIIDEVFRRYNEIVLDLLAEENTVLTNVTLSLTRRERG</sequence>
<reference evidence="5" key="1">
    <citation type="journal article" date="2017" name="Nature">
        <title>The genome of Chenopodium quinoa.</title>
        <authorList>
            <person name="Jarvis D.E."/>
            <person name="Ho Y.S."/>
            <person name="Lightfoot D.J."/>
            <person name="Schmoeckel S.M."/>
            <person name="Li B."/>
            <person name="Borm T.J.A."/>
            <person name="Ohyanagi H."/>
            <person name="Mineta K."/>
            <person name="Michell C.T."/>
            <person name="Saber N."/>
            <person name="Kharbatia N.M."/>
            <person name="Rupper R.R."/>
            <person name="Sharp A.R."/>
            <person name="Dally N."/>
            <person name="Boughton B.A."/>
            <person name="Woo Y.H."/>
            <person name="Gao G."/>
            <person name="Schijlen E.G.W.M."/>
            <person name="Guo X."/>
            <person name="Momin A.A."/>
            <person name="Negrao S."/>
            <person name="Al-Babili S."/>
            <person name="Gehring C."/>
            <person name="Roessner U."/>
            <person name="Jung C."/>
            <person name="Murphy K."/>
            <person name="Arold S.T."/>
            <person name="Gojobori T."/>
            <person name="van der Linden C.G."/>
            <person name="van Loo E.N."/>
            <person name="Jellen E.N."/>
            <person name="Maughan P.J."/>
            <person name="Tester M."/>
        </authorList>
    </citation>
    <scope>NUCLEOTIDE SEQUENCE [LARGE SCALE GENOMIC DNA]</scope>
    <source>
        <strain evidence="5">cv. PI 614886</strain>
    </source>
</reference>
<evidence type="ECO:0000256" key="4">
    <source>
        <dbReference type="ARBA" id="ARBA00022842"/>
    </source>
</evidence>
<dbReference type="InterPro" id="IPR005299">
    <property type="entry name" value="MeTrfase_7"/>
</dbReference>
<evidence type="ECO:0000313" key="5">
    <source>
        <dbReference type="EnsemblPlants" id="AUR62020917-RA:cds"/>
    </source>
</evidence>
<accession>A0A803LZL6</accession>
<proteinExistence type="predicted"/>
<keyword evidence="2" id="KW-0808">Transferase</keyword>
<dbReference type="GO" id="GO:0032259">
    <property type="term" value="P:methylation"/>
    <property type="evidence" value="ECO:0007669"/>
    <property type="project" value="UniProtKB-KW"/>
</dbReference>
<name>A0A803LZL6_CHEQI</name>
<dbReference type="PANTHER" id="PTHR31009">
    <property type="entry name" value="S-ADENOSYL-L-METHIONINE:CARBOXYL METHYLTRANSFERASE FAMILY PROTEIN"/>
    <property type="match status" value="1"/>
</dbReference>
<dbReference type="Pfam" id="PF03492">
    <property type="entry name" value="Methyltransf_7"/>
    <property type="match status" value="2"/>
</dbReference>
<reference evidence="5" key="2">
    <citation type="submission" date="2021-03" db="UniProtKB">
        <authorList>
            <consortium name="EnsemblPlants"/>
        </authorList>
    </citation>
    <scope>IDENTIFICATION</scope>
</reference>
<dbReference type="GO" id="GO:0008168">
    <property type="term" value="F:methyltransferase activity"/>
    <property type="evidence" value="ECO:0007669"/>
    <property type="project" value="UniProtKB-KW"/>
</dbReference>
<evidence type="ECO:0000313" key="6">
    <source>
        <dbReference type="Proteomes" id="UP000596660"/>
    </source>
</evidence>
<keyword evidence="4" id="KW-0460">Magnesium</keyword>
<dbReference type="InterPro" id="IPR029063">
    <property type="entry name" value="SAM-dependent_MTases_sf"/>
</dbReference>
<dbReference type="Proteomes" id="UP000596660">
    <property type="component" value="Unplaced"/>
</dbReference>
<keyword evidence="1" id="KW-0489">Methyltransferase</keyword>
<dbReference type="AlphaFoldDB" id="A0A803LZL6"/>
<dbReference type="SUPFAM" id="SSF53335">
    <property type="entry name" value="S-adenosyl-L-methionine-dependent methyltransferases"/>
    <property type="match status" value="1"/>
</dbReference>
<dbReference type="EnsemblPlants" id="AUR62020917-RA">
    <property type="protein sequence ID" value="AUR62020917-RA:cds"/>
    <property type="gene ID" value="AUR62020917"/>
</dbReference>
<protein>
    <submittedName>
        <fullName evidence="5">Uncharacterized protein</fullName>
    </submittedName>
</protein>
<evidence type="ECO:0000256" key="2">
    <source>
        <dbReference type="ARBA" id="ARBA00022679"/>
    </source>
</evidence>
<organism evidence="5 6">
    <name type="scientific">Chenopodium quinoa</name>
    <name type="common">Quinoa</name>
    <dbReference type="NCBI Taxonomy" id="63459"/>
    <lineage>
        <taxon>Eukaryota</taxon>
        <taxon>Viridiplantae</taxon>
        <taxon>Streptophyta</taxon>
        <taxon>Embryophyta</taxon>
        <taxon>Tracheophyta</taxon>
        <taxon>Spermatophyta</taxon>
        <taxon>Magnoliopsida</taxon>
        <taxon>eudicotyledons</taxon>
        <taxon>Gunneridae</taxon>
        <taxon>Pentapetalae</taxon>
        <taxon>Caryophyllales</taxon>
        <taxon>Chenopodiaceae</taxon>
        <taxon>Chenopodioideae</taxon>
        <taxon>Atripliceae</taxon>
        <taxon>Chenopodium</taxon>
    </lineage>
</organism>
<evidence type="ECO:0000256" key="3">
    <source>
        <dbReference type="ARBA" id="ARBA00022723"/>
    </source>
</evidence>
<keyword evidence="3" id="KW-0479">Metal-binding</keyword>
<dbReference type="Gene3D" id="3.40.50.150">
    <property type="entry name" value="Vaccinia Virus protein VP39"/>
    <property type="match status" value="2"/>
</dbReference>
<dbReference type="Gramene" id="AUR62020917-RA">
    <property type="protein sequence ID" value="AUR62020917-RA:cds"/>
    <property type="gene ID" value="AUR62020917"/>
</dbReference>
<keyword evidence="6" id="KW-1185">Reference proteome</keyword>
<dbReference type="InterPro" id="IPR042086">
    <property type="entry name" value="MeTrfase_capping"/>
</dbReference>
<dbReference type="Gene3D" id="1.10.1200.270">
    <property type="entry name" value="Methyltransferase, alpha-helical capping domain"/>
    <property type="match status" value="1"/>
</dbReference>
<dbReference type="GO" id="GO:0046872">
    <property type="term" value="F:metal ion binding"/>
    <property type="evidence" value="ECO:0007669"/>
    <property type="project" value="UniProtKB-KW"/>
</dbReference>
<evidence type="ECO:0000256" key="1">
    <source>
        <dbReference type="ARBA" id="ARBA00022603"/>
    </source>
</evidence>